<gene>
    <name evidence="3" type="ORF">AACH06_12915</name>
</gene>
<evidence type="ECO:0000313" key="4">
    <source>
        <dbReference type="Proteomes" id="UP001371218"/>
    </source>
</evidence>
<sequence>MYRMFRPARLAIAAALVVSASTAAQAGAMLDGFATMPADTFAPGPTSGQFASSANGRTLPLVDRQPVQGFSAVLPGPAAGTFRVMPDNGFGTKANSPDTLLRLYTVRPDFRRWADQGEQGSGTVQPVDRDTGESLTAFDKRSYVTLNDSDRLLGFPIVAEGDHYPYAGTGPGSADIPVAPQIRERRLLTGADFDIESVRVDRRGHLWFGDELGPFLIETNAKGKVLRAEVPMPGVMSPDNPHLNGGTPNLGRSRGFEGMAIDAAGRHLFTLLEGTVTGDAAGSLRINRFDIRAGRYTGEQWLYKLEPQGTNIGDMTAVNEHQFLVIERNGTETPRFKKIYLIDLNQVGSDGFVSKTEVVDLMNVADPHDLNRDGATTFTFPFVTIEDVLVLDARTLLVINDNNYPGSSRVDGEPDPTEFLRLSLDVTLPLDDQAALR</sequence>
<evidence type="ECO:0000313" key="3">
    <source>
        <dbReference type="EMBL" id="MEK8031721.1"/>
    </source>
</evidence>
<dbReference type="SUPFAM" id="SSF63829">
    <property type="entry name" value="Calcium-dependent phosphotriesterase"/>
    <property type="match status" value="1"/>
</dbReference>
<reference evidence="3 4" key="1">
    <citation type="submission" date="2024-04" db="EMBL/GenBank/DDBJ databases">
        <title>Novel species of the genus Ideonella isolated from streams.</title>
        <authorList>
            <person name="Lu H."/>
        </authorList>
    </citation>
    <scope>NUCLEOTIDE SEQUENCE [LARGE SCALE GENOMIC DNA]</scope>
    <source>
        <strain evidence="3 4">DXS29W</strain>
    </source>
</reference>
<comment type="caution">
    <text evidence="3">The sequence shown here is derived from an EMBL/GenBank/DDBJ whole genome shotgun (WGS) entry which is preliminary data.</text>
</comment>
<protein>
    <submittedName>
        <fullName evidence="3">Esterase-like activity of phytase family protein</fullName>
    </submittedName>
</protein>
<dbReference type="PANTHER" id="PTHR37957:SF1">
    <property type="entry name" value="PHYTASE-LIKE DOMAIN-CONTAINING PROTEIN"/>
    <property type="match status" value="1"/>
</dbReference>
<dbReference type="InterPro" id="IPR027372">
    <property type="entry name" value="Phytase-like_dom"/>
</dbReference>
<organism evidence="3 4">
    <name type="scientific">Ideonella lacteola</name>
    <dbReference type="NCBI Taxonomy" id="2984193"/>
    <lineage>
        <taxon>Bacteria</taxon>
        <taxon>Pseudomonadati</taxon>
        <taxon>Pseudomonadota</taxon>
        <taxon>Betaproteobacteria</taxon>
        <taxon>Burkholderiales</taxon>
        <taxon>Sphaerotilaceae</taxon>
        <taxon>Ideonella</taxon>
    </lineage>
</organism>
<dbReference type="Pfam" id="PF13449">
    <property type="entry name" value="Phytase-like"/>
    <property type="match status" value="1"/>
</dbReference>
<evidence type="ECO:0000256" key="1">
    <source>
        <dbReference type="SAM" id="SignalP"/>
    </source>
</evidence>
<accession>A0ABU9BP29</accession>
<feature type="signal peptide" evidence="1">
    <location>
        <begin position="1"/>
        <end position="26"/>
    </location>
</feature>
<dbReference type="EMBL" id="JBBUTG010000006">
    <property type="protein sequence ID" value="MEK8031721.1"/>
    <property type="molecule type" value="Genomic_DNA"/>
</dbReference>
<feature type="chain" id="PRO_5047496478" evidence="1">
    <location>
        <begin position="27"/>
        <end position="437"/>
    </location>
</feature>
<feature type="domain" description="Phytase-like" evidence="2">
    <location>
        <begin position="65"/>
        <end position="404"/>
    </location>
</feature>
<dbReference type="PANTHER" id="PTHR37957">
    <property type="entry name" value="BLR7070 PROTEIN"/>
    <property type="match status" value="1"/>
</dbReference>
<name>A0ABU9BP29_9BURK</name>
<proteinExistence type="predicted"/>
<keyword evidence="4" id="KW-1185">Reference proteome</keyword>
<keyword evidence="1" id="KW-0732">Signal</keyword>
<evidence type="ECO:0000259" key="2">
    <source>
        <dbReference type="Pfam" id="PF13449"/>
    </source>
</evidence>
<dbReference type="Proteomes" id="UP001371218">
    <property type="component" value="Unassembled WGS sequence"/>
</dbReference>
<dbReference type="RefSeq" id="WP_341426105.1">
    <property type="nucleotide sequence ID" value="NZ_JBBUTG010000006.1"/>
</dbReference>